<accession>A0A7C0X2S6</accession>
<comment type="caution">
    <text evidence="1">The sequence shown here is derived from an EMBL/GenBank/DDBJ whole genome shotgun (WGS) entry which is preliminary data.</text>
</comment>
<dbReference type="InterPro" id="IPR036388">
    <property type="entry name" value="WH-like_DNA-bd_sf"/>
</dbReference>
<dbReference type="AlphaFoldDB" id="A0A7C0X2S6"/>
<sequence length="101" mass="11748">MNERVRAEIEMFKRHIIVLRAVIEEGPIGILRLSEITSLPTHKVRYSLRILEREHLIVPSPQGAIPTGRGIRVMEKIEDEIRPIEEKLTELKRYADPNRAD</sequence>
<protein>
    <recommendedName>
        <fullName evidence="2">Winged helix-turn-helix transcriptional regulator</fullName>
    </recommendedName>
</protein>
<dbReference type="SUPFAM" id="SSF46785">
    <property type="entry name" value="Winged helix' DNA-binding domain"/>
    <property type="match status" value="1"/>
</dbReference>
<evidence type="ECO:0008006" key="2">
    <source>
        <dbReference type="Google" id="ProtNLM"/>
    </source>
</evidence>
<dbReference type="InterPro" id="IPR036390">
    <property type="entry name" value="WH_DNA-bd_sf"/>
</dbReference>
<gene>
    <name evidence="1" type="ORF">ENG09_04340</name>
</gene>
<dbReference type="Gene3D" id="1.10.10.10">
    <property type="entry name" value="Winged helix-like DNA-binding domain superfamily/Winged helix DNA-binding domain"/>
    <property type="match status" value="1"/>
</dbReference>
<name>A0A7C0X2S6_9EURY</name>
<organism evidence="1">
    <name type="scientific">Candidatus Syntropharchaeum butanivorans</name>
    <dbReference type="NCBI Taxonomy" id="1839936"/>
    <lineage>
        <taxon>Archaea</taxon>
        <taxon>Methanobacteriati</taxon>
        <taxon>Methanobacteriota</taxon>
        <taxon>Stenosarchaea group</taxon>
        <taxon>Methanomicrobia</taxon>
        <taxon>Methanosarcinales</taxon>
        <taxon>ANME-2 cluster</taxon>
        <taxon>Candidatus Syntropharchaeum</taxon>
    </lineage>
</organism>
<proteinExistence type="predicted"/>
<dbReference type="EMBL" id="DQZR01000188">
    <property type="protein sequence ID" value="HDM36464.1"/>
    <property type="molecule type" value="Genomic_DNA"/>
</dbReference>
<reference evidence="1" key="1">
    <citation type="journal article" date="2020" name="mSystems">
        <title>Genome- and Community-Level Interaction Insights into Carbon Utilization and Element Cycling Functions of Hydrothermarchaeota in Hydrothermal Sediment.</title>
        <authorList>
            <person name="Zhou Z."/>
            <person name="Liu Y."/>
            <person name="Xu W."/>
            <person name="Pan J."/>
            <person name="Luo Z.H."/>
            <person name="Li M."/>
        </authorList>
    </citation>
    <scope>NUCLEOTIDE SEQUENCE [LARGE SCALE GENOMIC DNA]</scope>
    <source>
        <strain evidence="1">HyVt-185</strain>
    </source>
</reference>
<evidence type="ECO:0000313" key="1">
    <source>
        <dbReference type="EMBL" id="HDM36464.1"/>
    </source>
</evidence>
<dbReference type="Proteomes" id="UP000885863">
    <property type="component" value="Unassembled WGS sequence"/>
</dbReference>